<dbReference type="EMBL" id="AWFK01000001">
    <property type="protein sequence ID" value="KOA52430.1"/>
    <property type="molecule type" value="Genomic_DNA"/>
</dbReference>
<gene>
    <name evidence="1" type="ORF">BAAM0483_00005</name>
</gene>
<accession>A0AB34TBH2</accession>
<name>A0AB34TBH2_9BIFI</name>
<dbReference type="AlphaFoldDB" id="A0AB34TBH2"/>
<reference evidence="1 2" key="1">
    <citation type="journal article" date="2015" name="Int J Genomics">
        <title>Comparative Genomics Revealed Genetic Diversity and Species/Strain-Level Differences in Carbohydrate Metabolism of Three Probiotic Bifidobacterial Species.</title>
        <authorList>
            <person name="Odamaki T."/>
            <person name="Horigome A."/>
            <person name="Sugahara H."/>
            <person name="Hashikura N."/>
            <person name="Minami J."/>
            <person name="Xiao J.Z."/>
            <person name="Abe F."/>
        </authorList>
    </citation>
    <scope>NUCLEOTIDE SEQUENCE [LARGE SCALE GENOMIC DNA]</scope>
    <source>
        <strain evidence="1 2">MCC 0483</strain>
    </source>
</reference>
<sequence>MGKKKQKAAATPAIKQLEDAKVTFTTHEYEHSNDDAAYRN</sequence>
<protein>
    <submittedName>
        <fullName evidence="1">Uncharacterized protein</fullName>
    </submittedName>
</protein>
<dbReference type="RefSeq" id="WP_423229917.1">
    <property type="nucleotide sequence ID" value="NZ_AWFK01000001.1"/>
</dbReference>
<evidence type="ECO:0000313" key="1">
    <source>
        <dbReference type="EMBL" id="KOA52430.1"/>
    </source>
</evidence>
<comment type="caution">
    <text evidence="1">The sequence shown here is derived from an EMBL/GenBank/DDBJ whole genome shotgun (WGS) entry which is preliminary data.</text>
</comment>
<dbReference type="Proteomes" id="UP000037239">
    <property type="component" value="Unassembled WGS sequence"/>
</dbReference>
<organism evidence="1 2">
    <name type="scientific">Bifidobacterium animalis subsp. animalis MCC 0483</name>
    <dbReference type="NCBI Taxonomy" id="1365955"/>
    <lineage>
        <taxon>Bacteria</taxon>
        <taxon>Bacillati</taxon>
        <taxon>Actinomycetota</taxon>
        <taxon>Actinomycetes</taxon>
        <taxon>Bifidobacteriales</taxon>
        <taxon>Bifidobacteriaceae</taxon>
        <taxon>Bifidobacterium</taxon>
    </lineage>
</organism>
<evidence type="ECO:0000313" key="2">
    <source>
        <dbReference type="Proteomes" id="UP000037239"/>
    </source>
</evidence>
<proteinExistence type="predicted"/>